<proteinExistence type="predicted"/>
<dbReference type="EMBL" id="JBHSIT010000001">
    <property type="protein sequence ID" value="MFC4906165.1"/>
    <property type="molecule type" value="Genomic_DNA"/>
</dbReference>
<name>A0ABV9TSC1_9ACTN</name>
<accession>A0ABV9TSC1</accession>
<evidence type="ECO:0000313" key="2">
    <source>
        <dbReference type="EMBL" id="MFC4906165.1"/>
    </source>
</evidence>
<dbReference type="Pfam" id="PF11575">
    <property type="entry name" value="FhuF_C"/>
    <property type="match status" value="1"/>
</dbReference>
<gene>
    <name evidence="2" type="ORF">ACFPCY_02425</name>
</gene>
<dbReference type="RefSeq" id="WP_378251880.1">
    <property type="nucleotide sequence ID" value="NZ_JBHSIT010000001.1"/>
</dbReference>
<organism evidence="2 3">
    <name type="scientific">Actinomadura gamaensis</name>
    <dbReference type="NCBI Taxonomy" id="1763541"/>
    <lineage>
        <taxon>Bacteria</taxon>
        <taxon>Bacillati</taxon>
        <taxon>Actinomycetota</taxon>
        <taxon>Actinomycetes</taxon>
        <taxon>Streptosporangiales</taxon>
        <taxon>Thermomonosporaceae</taxon>
        <taxon>Actinomadura</taxon>
    </lineage>
</organism>
<feature type="domain" description="Ferric siderophore reductase C-terminal" evidence="1">
    <location>
        <begin position="198"/>
        <end position="219"/>
    </location>
</feature>
<dbReference type="Proteomes" id="UP001595872">
    <property type="component" value="Unassembled WGS sequence"/>
</dbReference>
<sequence>MTDPTQALQRASTLGPYFGITTDPNEEVDPTWRALPETDPDHLNTLIDQYAQRLGTDNRRVAASILFQGIASRLWSPVVASAAQGVVPDLSSLHWRWAPGAPIALWLATPTGWPASPQKAFETVMDIQLRPLRDTLHKVVKLADGLIWGNAASALAGTLYAARLAPDLAPKLTPLVQALLTRPPLNTAGTLGPRGFTRRSCCLYYKVPPGGEMCGDCALLDR</sequence>
<dbReference type="InterPro" id="IPR024726">
    <property type="entry name" value="FhuF_C"/>
</dbReference>
<comment type="caution">
    <text evidence="2">The sequence shown here is derived from an EMBL/GenBank/DDBJ whole genome shotgun (WGS) entry which is preliminary data.</text>
</comment>
<evidence type="ECO:0000313" key="3">
    <source>
        <dbReference type="Proteomes" id="UP001595872"/>
    </source>
</evidence>
<evidence type="ECO:0000259" key="1">
    <source>
        <dbReference type="Pfam" id="PF11575"/>
    </source>
</evidence>
<keyword evidence="3" id="KW-1185">Reference proteome</keyword>
<reference evidence="3" key="1">
    <citation type="journal article" date="2019" name="Int. J. Syst. Evol. Microbiol.">
        <title>The Global Catalogue of Microorganisms (GCM) 10K type strain sequencing project: providing services to taxonomists for standard genome sequencing and annotation.</title>
        <authorList>
            <consortium name="The Broad Institute Genomics Platform"/>
            <consortium name="The Broad Institute Genome Sequencing Center for Infectious Disease"/>
            <person name="Wu L."/>
            <person name="Ma J."/>
        </authorList>
    </citation>
    <scope>NUCLEOTIDE SEQUENCE [LARGE SCALE GENOMIC DNA]</scope>
    <source>
        <strain evidence="3">KLKA75</strain>
    </source>
</reference>
<protein>
    <submittedName>
        <fullName evidence="2">(2Fe-2S)-binding protein</fullName>
    </submittedName>
</protein>